<evidence type="ECO:0000256" key="1">
    <source>
        <dbReference type="ARBA" id="ARBA00022723"/>
    </source>
</evidence>
<feature type="region of interest" description="Disordered" evidence="5">
    <location>
        <begin position="20"/>
        <end position="47"/>
    </location>
</feature>
<dbReference type="Pfam" id="PF01258">
    <property type="entry name" value="zf-dskA_traR"/>
    <property type="match status" value="1"/>
</dbReference>
<dbReference type="PANTHER" id="PTHR33823">
    <property type="entry name" value="RNA POLYMERASE-BINDING TRANSCRIPTION FACTOR DKSA-RELATED"/>
    <property type="match status" value="1"/>
</dbReference>
<evidence type="ECO:0000259" key="6">
    <source>
        <dbReference type="Pfam" id="PF01258"/>
    </source>
</evidence>
<organism evidence="7 8">
    <name type="scientific">Clostridium lapidicellarium</name>
    <dbReference type="NCBI Taxonomy" id="3240931"/>
    <lineage>
        <taxon>Bacteria</taxon>
        <taxon>Bacillati</taxon>
        <taxon>Bacillota</taxon>
        <taxon>Clostridia</taxon>
        <taxon>Eubacteriales</taxon>
        <taxon>Clostridiaceae</taxon>
        <taxon>Clostridium</taxon>
    </lineage>
</organism>
<feature type="compositionally biased region" description="Basic and acidic residues" evidence="5">
    <location>
        <begin position="125"/>
        <end position="134"/>
    </location>
</feature>
<dbReference type="PROSITE" id="PS51128">
    <property type="entry name" value="ZF_DKSA_2"/>
    <property type="match status" value="1"/>
</dbReference>
<comment type="caution">
    <text evidence="7">The sequence shown here is derived from an EMBL/GenBank/DDBJ whole genome shotgun (WGS) entry which is preliminary data.</text>
</comment>
<accession>A0ABV4DS49</accession>
<evidence type="ECO:0000313" key="8">
    <source>
        <dbReference type="Proteomes" id="UP001565220"/>
    </source>
</evidence>
<proteinExistence type="predicted"/>
<name>A0ABV4DS49_9CLOT</name>
<feature type="compositionally biased region" description="Polar residues" evidence="5">
    <location>
        <begin position="187"/>
        <end position="198"/>
    </location>
</feature>
<dbReference type="RefSeq" id="WP_369868291.1">
    <property type="nucleotide sequence ID" value="NZ_JBGFFE010000001.1"/>
</dbReference>
<dbReference type="InterPro" id="IPR037187">
    <property type="entry name" value="DnaK_N"/>
</dbReference>
<dbReference type="EMBL" id="JBGFFE010000001">
    <property type="protein sequence ID" value="MEY8762070.1"/>
    <property type="molecule type" value="Genomic_DNA"/>
</dbReference>
<evidence type="ECO:0000256" key="4">
    <source>
        <dbReference type="PROSITE-ProRule" id="PRU00510"/>
    </source>
</evidence>
<feature type="domain" description="Zinc finger DksA/TraR C4-type" evidence="6">
    <location>
        <begin position="87"/>
        <end position="120"/>
    </location>
</feature>
<evidence type="ECO:0000256" key="3">
    <source>
        <dbReference type="ARBA" id="ARBA00022833"/>
    </source>
</evidence>
<keyword evidence="1" id="KW-0479">Metal-binding</keyword>
<gene>
    <name evidence="7" type="ORF">AB8S09_00220</name>
</gene>
<dbReference type="InterPro" id="IPR000962">
    <property type="entry name" value="Znf_DskA_TraR"/>
</dbReference>
<dbReference type="SUPFAM" id="SSF57716">
    <property type="entry name" value="Glucocorticoid receptor-like (DNA-binding domain)"/>
    <property type="match status" value="1"/>
</dbReference>
<evidence type="ECO:0000313" key="7">
    <source>
        <dbReference type="EMBL" id="MEY8762070.1"/>
    </source>
</evidence>
<dbReference type="Proteomes" id="UP001565220">
    <property type="component" value="Unassembled WGS sequence"/>
</dbReference>
<dbReference type="PANTHER" id="PTHR33823:SF4">
    <property type="entry name" value="GENERAL STRESS PROTEIN 16O"/>
    <property type="match status" value="1"/>
</dbReference>
<feature type="region of interest" description="Disordered" evidence="5">
    <location>
        <begin position="125"/>
        <end position="152"/>
    </location>
</feature>
<dbReference type="Gene3D" id="1.20.120.910">
    <property type="entry name" value="DksA, coiled-coil domain"/>
    <property type="match status" value="1"/>
</dbReference>
<evidence type="ECO:0000256" key="5">
    <source>
        <dbReference type="SAM" id="MobiDB-lite"/>
    </source>
</evidence>
<dbReference type="NCBIfam" id="TIGR02890">
    <property type="entry name" value="bacill_yteA"/>
    <property type="match status" value="1"/>
</dbReference>
<keyword evidence="2" id="KW-0863">Zinc-finger</keyword>
<feature type="compositionally biased region" description="Basic and acidic residues" evidence="5">
    <location>
        <begin position="20"/>
        <end position="37"/>
    </location>
</feature>
<keyword evidence="3" id="KW-0862">Zinc</keyword>
<sequence length="198" mass="22829">MDNDLLEKFKNKLKSQKREAEDLLRQMERNDTIKSNEEFSSELSAYDNHPADSASSLFDKERGLAFQKNEEVVIEKIDNALKNIERGTYGICKGCGMEIDKKRLEYVPYAEYCSSCQRDIDNLKPAETKNRPSEEDVIEDTMENGCGSQTEFDAEDSYQAVGKFNGRKNIVEEYTDEDEEYVEPVESISNEQYKNQLP</sequence>
<dbReference type="InterPro" id="IPR014240">
    <property type="entry name" value="YteA"/>
</dbReference>
<evidence type="ECO:0000256" key="2">
    <source>
        <dbReference type="ARBA" id="ARBA00022771"/>
    </source>
</evidence>
<feature type="zinc finger region" description="dksA C4-type" evidence="4">
    <location>
        <begin position="92"/>
        <end position="116"/>
    </location>
</feature>
<dbReference type="SUPFAM" id="SSF109635">
    <property type="entry name" value="DnaK suppressor protein DksA, alpha-hairpin domain"/>
    <property type="match status" value="1"/>
</dbReference>
<protein>
    <submittedName>
        <fullName evidence="7">TraR/DksA C4-type zinc finger protein</fullName>
    </submittedName>
</protein>
<keyword evidence="8" id="KW-1185">Reference proteome</keyword>
<feature type="region of interest" description="Disordered" evidence="5">
    <location>
        <begin position="176"/>
        <end position="198"/>
    </location>
</feature>
<reference evidence="7 8" key="1">
    <citation type="submission" date="2024-08" db="EMBL/GenBank/DDBJ databases">
        <title>Clostridium lapicellarii sp. nov., and Clostridium renhuaiense sp. nov., two species isolated from the mud in a fermentation cellar used for producing sauce-flavour Chinese liquors.</title>
        <authorList>
            <person name="Yang F."/>
            <person name="Wang H."/>
            <person name="Chen L.Q."/>
            <person name="Zhou N."/>
            <person name="Lu J.J."/>
            <person name="Pu X.X."/>
            <person name="Wan B."/>
            <person name="Wang L."/>
            <person name="Liu S.J."/>
        </authorList>
    </citation>
    <scope>NUCLEOTIDE SEQUENCE [LARGE SCALE GENOMIC DNA]</scope>
    <source>
        <strain evidence="7 8">MT-113</strain>
    </source>
</reference>